<evidence type="ECO:0000256" key="6">
    <source>
        <dbReference type="ARBA" id="ARBA00022679"/>
    </source>
</evidence>
<keyword evidence="7" id="KW-0464">Manganese</keyword>
<dbReference type="EC" id="2.3.3.13" evidence="3"/>
<dbReference type="PROSITE" id="PS00815">
    <property type="entry name" value="AIPM_HOMOCIT_SYNTH_1"/>
    <property type="match status" value="1"/>
</dbReference>
<evidence type="ECO:0000256" key="7">
    <source>
        <dbReference type="ARBA" id="ARBA00023211"/>
    </source>
</evidence>
<proteinExistence type="inferred from homology"/>
<reference evidence="11 12" key="1">
    <citation type="submission" date="2019-07" db="EMBL/GenBank/DDBJ databases">
        <authorList>
            <person name="Kim J."/>
        </authorList>
    </citation>
    <scope>NUCLEOTIDE SEQUENCE [LARGE SCALE GENOMIC DNA]</scope>
    <source>
        <strain evidence="11 12">MJ1a</strain>
    </source>
</reference>
<evidence type="ECO:0000259" key="10">
    <source>
        <dbReference type="PROSITE" id="PS50991"/>
    </source>
</evidence>
<dbReference type="Pfam" id="PF00682">
    <property type="entry name" value="HMGL-like"/>
    <property type="match status" value="1"/>
</dbReference>
<dbReference type="PANTHER" id="PTHR10277">
    <property type="entry name" value="HOMOCITRATE SYNTHASE-RELATED"/>
    <property type="match status" value="1"/>
</dbReference>
<keyword evidence="8" id="KW-0100">Branched-chain amino acid biosynthesis</keyword>
<dbReference type="FunFam" id="1.10.238.260:FF:000001">
    <property type="entry name" value="2-isopropylmalate synthase"/>
    <property type="match status" value="1"/>
</dbReference>
<protein>
    <recommendedName>
        <fullName evidence="3">2-isopropylmalate synthase</fullName>
        <ecNumber evidence="3">2.3.3.13</ecNumber>
    </recommendedName>
</protein>
<dbReference type="InterPro" id="IPR000891">
    <property type="entry name" value="PYR_CT"/>
</dbReference>
<dbReference type="Gene3D" id="1.10.238.260">
    <property type="match status" value="1"/>
</dbReference>
<dbReference type="GO" id="GO:0009098">
    <property type="term" value="P:L-leucine biosynthetic process"/>
    <property type="evidence" value="ECO:0007669"/>
    <property type="project" value="UniProtKB-KW"/>
</dbReference>
<comment type="caution">
    <text evidence="11">The sequence shown here is derived from an EMBL/GenBank/DDBJ whole genome shotgun (WGS) entry which is preliminary data.</text>
</comment>
<dbReference type="NCBIfam" id="NF002086">
    <property type="entry name" value="PRK00915.1-3"/>
    <property type="match status" value="1"/>
</dbReference>
<dbReference type="Proteomes" id="UP000318010">
    <property type="component" value="Unassembled WGS sequence"/>
</dbReference>
<gene>
    <name evidence="11" type="ORF">FPZ42_01760</name>
</gene>
<dbReference type="FunFam" id="3.20.20.70:FF:000010">
    <property type="entry name" value="2-isopropylmalate synthase"/>
    <property type="match status" value="1"/>
</dbReference>
<dbReference type="Gene3D" id="3.20.20.70">
    <property type="entry name" value="Aldolase class I"/>
    <property type="match status" value="1"/>
</dbReference>
<name>A0A563U9G2_9SPHI</name>
<evidence type="ECO:0000313" key="11">
    <source>
        <dbReference type="EMBL" id="TWR27966.1"/>
    </source>
</evidence>
<dbReference type="InterPro" id="IPR002034">
    <property type="entry name" value="AIPM/Hcit_synth_CS"/>
</dbReference>
<evidence type="ECO:0000256" key="1">
    <source>
        <dbReference type="ARBA" id="ARBA00004689"/>
    </source>
</evidence>
<feature type="domain" description="Pyruvate carboxyltransferase" evidence="10">
    <location>
        <begin position="8"/>
        <end position="269"/>
    </location>
</feature>
<accession>A0A563U9G2</accession>
<evidence type="ECO:0000256" key="9">
    <source>
        <dbReference type="RuleBase" id="RU003523"/>
    </source>
</evidence>
<dbReference type="EMBL" id="VOEI01000001">
    <property type="protein sequence ID" value="TWR27966.1"/>
    <property type="molecule type" value="Genomic_DNA"/>
</dbReference>
<dbReference type="Pfam" id="PF22617">
    <property type="entry name" value="HCS_D2"/>
    <property type="match status" value="1"/>
</dbReference>
<dbReference type="InterPro" id="IPR054691">
    <property type="entry name" value="LeuA/HCS_post-cat"/>
</dbReference>
<dbReference type="CDD" id="cd07940">
    <property type="entry name" value="DRE_TIM_IPMS"/>
    <property type="match status" value="1"/>
</dbReference>
<keyword evidence="11" id="KW-0012">Acyltransferase</keyword>
<evidence type="ECO:0000313" key="12">
    <source>
        <dbReference type="Proteomes" id="UP000318010"/>
    </source>
</evidence>
<evidence type="ECO:0000256" key="8">
    <source>
        <dbReference type="ARBA" id="ARBA00023304"/>
    </source>
</evidence>
<comment type="similarity">
    <text evidence="2">Belongs to the alpha-IPM synthase/homocitrate synthase family. LeuA type 1 subfamily.</text>
</comment>
<sequence length="388" mass="42555">MLHDPNRVYVFDTTLRDGEQVPGCQLTTPEKIEIARELETLGVDIIEAGFPVSSPGDFQSVVEISKAVSAPTVCALTRANKGDIDSAIEALKYAKHPRIHTGIGSSDQHIKHKFNSTREEILERAVDAVKYAKKAVEDIEFYAEDAGRADVVFLAQMVEAVIAAGATVVNIPDTNGYCLPDQYGAKIKFLKENVKNIDKAIISVHCHNDLGLATANSIAGLQNGARQVEGTINGIGERAGNTSIEEVVMVLKTHAALGLYTNVNSKNFYEMSRMVSSQMRMPVQPNKAIVGANAFAHSSGIHQDGFLKNRENYEIIKPEDVGFPSASIVLTARSGRHALKFHLERLGYKLDKDELYEAYQRFLTLADSKLDINDDDLQSLIADKLVKN</sequence>
<dbReference type="PANTHER" id="PTHR10277:SF9">
    <property type="entry name" value="2-ISOPROPYLMALATE SYNTHASE 1, CHLOROPLASTIC-RELATED"/>
    <property type="match status" value="1"/>
</dbReference>
<keyword evidence="6 9" id="KW-0808">Transferase</keyword>
<keyword evidence="4" id="KW-0432">Leucine biosynthesis</keyword>
<organism evidence="11 12">
    <name type="scientific">Mucilaginibacter achroorhodeus</name>
    <dbReference type="NCBI Taxonomy" id="2599294"/>
    <lineage>
        <taxon>Bacteria</taxon>
        <taxon>Pseudomonadati</taxon>
        <taxon>Bacteroidota</taxon>
        <taxon>Sphingobacteriia</taxon>
        <taxon>Sphingobacteriales</taxon>
        <taxon>Sphingobacteriaceae</taxon>
        <taxon>Mucilaginibacter</taxon>
    </lineage>
</organism>
<dbReference type="PROSITE" id="PS50991">
    <property type="entry name" value="PYR_CT"/>
    <property type="match status" value="1"/>
</dbReference>
<evidence type="ECO:0000256" key="3">
    <source>
        <dbReference type="ARBA" id="ARBA00012973"/>
    </source>
</evidence>
<evidence type="ECO:0000256" key="5">
    <source>
        <dbReference type="ARBA" id="ARBA00022605"/>
    </source>
</evidence>
<keyword evidence="12" id="KW-1185">Reference proteome</keyword>
<dbReference type="InterPro" id="IPR013785">
    <property type="entry name" value="Aldolase_TIM"/>
</dbReference>
<dbReference type="OrthoDB" id="9804858at2"/>
<dbReference type="InterPro" id="IPR050073">
    <property type="entry name" value="2-IPM_HCS-like"/>
</dbReference>
<evidence type="ECO:0000256" key="4">
    <source>
        <dbReference type="ARBA" id="ARBA00022430"/>
    </source>
</evidence>
<dbReference type="SUPFAM" id="SSF51569">
    <property type="entry name" value="Aldolase"/>
    <property type="match status" value="1"/>
</dbReference>
<dbReference type="AlphaFoldDB" id="A0A563U9G2"/>
<keyword evidence="5" id="KW-0028">Amino-acid biosynthesis</keyword>
<dbReference type="PROSITE" id="PS00816">
    <property type="entry name" value="AIPM_HOMOCIT_SYNTH_2"/>
    <property type="match status" value="1"/>
</dbReference>
<evidence type="ECO:0000256" key="2">
    <source>
        <dbReference type="ARBA" id="ARBA00009396"/>
    </source>
</evidence>
<dbReference type="GO" id="GO:0003852">
    <property type="term" value="F:2-isopropylmalate synthase activity"/>
    <property type="evidence" value="ECO:0007669"/>
    <property type="project" value="UniProtKB-EC"/>
</dbReference>
<dbReference type="RefSeq" id="WP_146268777.1">
    <property type="nucleotide sequence ID" value="NZ_VOEI01000001.1"/>
</dbReference>
<comment type="pathway">
    <text evidence="1">Amino-acid biosynthesis; L-leucine biosynthesis; L-leucine from 3-methyl-2-oxobutanoate: step 1/4.</text>
</comment>